<protein>
    <submittedName>
        <fullName evidence="1">Uncharacterized protein</fullName>
    </submittedName>
</protein>
<evidence type="ECO:0000313" key="2">
    <source>
        <dbReference type="Proteomes" id="UP001285908"/>
    </source>
</evidence>
<dbReference type="AlphaFoldDB" id="A0AAJ0I0H6"/>
<sequence>MERYCNLTLQICCTTLLCTMTTNSLPAHVNDLSARPLPKGHAGARHGYLCTPNHGGTSNGLFHTSTLLVPSKPVVVFLVSI</sequence>
<accession>A0AAJ0I0H6</accession>
<dbReference type="RefSeq" id="XP_062688904.1">
    <property type="nucleotide sequence ID" value="XM_062834145.1"/>
</dbReference>
<gene>
    <name evidence="1" type="ORF">B0T23DRAFT_246756</name>
</gene>
<proteinExistence type="predicted"/>
<dbReference type="GeneID" id="87871767"/>
<reference evidence="1 2" key="1">
    <citation type="journal article" date="2023" name="Mol. Phylogenet. Evol.">
        <title>Genome-scale phylogeny and comparative genomics of the fungal order Sordariales.</title>
        <authorList>
            <person name="Hensen N."/>
            <person name="Bonometti L."/>
            <person name="Westerberg I."/>
            <person name="Brannstrom I.O."/>
            <person name="Guillou S."/>
            <person name="Cros-Aarteil S."/>
            <person name="Calhoun S."/>
            <person name="Haridas S."/>
            <person name="Kuo A."/>
            <person name="Mondo S."/>
            <person name="Pangilinan J."/>
            <person name="Riley R."/>
            <person name="LaButti K."/>
            <person name="Andreopoulos B."/>
            <person name="Lipzen A."/>
            <person name="Chen C."/>
            <person name="Yan M."/>
            <person name="Daum C."/>
            <person name="Ng V."/>
            <person name="Clum A."/>
            <person name="Steindorff A."/>
            <person name="Ohm R.A."/>
            <person name="Martin F."/>
            <person name="Silar P."/>
            <person name="Natvig D.O."/>
            <person name="Lalanne C."/>
            <person name="Gautier V."/>
            <person name="Ament-Velasquez S.L."/>
            <person name="Kruys A."/>
            <person name="Hutchinson M.I."/>
            <person name="Powell A.J."/>
            <person name="Barry K."/>
            <person name="Miller A.N."/>
            <person name="Grigoriev I.V."/>
            <person name="Debuchy R."/>
            <person name="Gladieux P."/>
            <person name="Hiltunen Thoren M."/>
            <person name="Johannesson H."/>
        </authorList>
    </citation>
    <scope>NUCLEOTIDE SEQUENCE [LARGE SCALE GENOMIC DNA]</scope>
    <source>
        <strain evidence="1 2">FGSC 10403</strain>
    </source>
</reference>
<dbReference type="Proteomes" id="UP001285908">
    <property type="component" value="Unassembled WGS sequence"/>
</dbReference>
<comment type="caution">
    <text evidence="1">The sequence shown here is derived from an EMBL/GenBank/DDBJ whole genome shotgun (WGS) entry which is preliminary data.</text>
</comment>
<organism evidence="1 2">
    <name type="scientific">Neurospora hispaniola</name>
    <dbReference type="NCBI Taxonomy" id="588809"/>
    <lineage>
        <taxon>Eukaryota</taxon>
        <taxon>Fungi</taxon>
        <taxon>Dikarya</taxon>
        <taxon>Ascomycota</taxon>
        <taxon>Pezizomycotina</taxon>
        <taxon>Sordariomycetes</taxon>
        <taxon>Sordariomycetidae</taxon>
        <taxon>Sordariales</taxon>
        <taxon>Sordariaceae</taxon>
        <taxon>Neurospora</taxon>
    </lineage>
</organism>
<evidence type="ECO:0000313" key="1">
    <source>
        <dbReference type="EMBL" id="KAK3486141.1"/>
    </source>
</evidence>
<dbReference type="EMBL" id="JAULSX010000009">
    <property type="protein sequence ID" value="KAK3486141.1"/>
    <property type="molecule type" value="Genomic_DNA"/>
</dbReference>
<keyword evidence="2" id="KW-1185">Reference proteome</keyword>
<name>A0AAJ0I0H6_9PEZI</name>